<evidence type="ECO:0000256" key="2">
    <source>
        <dbReference type="SAM" id="SignalP"/>
    </source>
</evidence>
<keyword evidence="2" id="KW-0732">Signal</keyword>
<dbReference type="AlphaFoldDB" id="A0A5C6S144"/>
<evidence type="ECO:0000313" key="4">
    <source>
        <dbReference type="Proteomes" id="UP000321580"/>
    </source>
</evidence>
<dbReference type="OrthoDB" id="1522899at2"/>
<sequence length="476" mass="54304">MITSYRSCLASAVLCLAIACTPKATAPVVEGQPAQPAPAPVEEDLSPCPKFRDAPNPDEAETNYVLYRDFLRAGDWDQAFRLWKKVYAVAPAADGRRNTVYADGIRFYEYYISQSQDTLQQAAYADTIFSIYDEIERCYPEGGYIYGIKGFDLFYKYRNRASKEEIYGLFKKALDTDSTKAPDFVVNPMASLLVELYDEGRIPQQEAYHYQGILREMIRKGLADCAGTACERWQIIAEYTPVRLEYFETVKGFYPCEYYLDKYYPDFEASPEDCDVVRTVYSRLKFAGCPQEDERMARLIRIGNENCRPEAGPADSAYIYLREAEYAKAIAAFEKAIAAEEDAEKKAKYALNNAKIYEVHLRNFSRARAWAEQAAGIRPDWGEPYILIGRLYASSGPLCGPGRGWDSQIVTWPAIDAWQKARSIDPEVRAEADKLIARYRQYMPNREDVFIRNLKAGQSFYVGCWIQRSTVIRTAD</sequence>
<evidence type="ECO:0000256" key="1">
    <source>
        <dbReference type="SAM" id="MobiDB-lite"/>
    </source>
</evidence>
<dbReference type="Proteomes" id="UP000321580">
    <property type="component" value="Unassembled WGS sequence"/>
</dbReference>
<name>A0A5C6S144_9BACT</name>
<keyword evidence="4" id="KW-1185">Reference proteome</keyword>
<dbReference type="Gene3D" id="1.25.40.10">
    <property type="entry name" value="Tetratricopeptide repeat domain"/>
    <property type="match status" value="1"/>
</dbReference>
<feature type="chain" id="PRO_5022814344" description="Tetratricopeptide repeat protein" evidence="2">
    <location>
        <begin position="27"/>
        <end position="476"/>
    </location>
</feature>
<feature type="signal peptide" evidence="2">
    <location>
        <begin position="1"/>
        <end position="26"/>
    </location>
</feature>
<dbReference type="PROSITE" id="PS51257">
    <property type="entry name" value="PROKAR_LIPOPROTEIN"/>
    <property type="match status" value="1"/>
</dbReference>
<evidence type="ECO:0000313" key="3">
    <source>
        <dbReference type="EMBL" id="TXB67600.1"/>
    </source>
</evidence>
<gene>
    <name evidence="3" type="ORF">FRY97_04190</name>
</gene>
<organism evidence="3 4">
    <name type="scientific">Phaeodactylibacter luteus</name>
    <dbReference type="NCBI Taxonomy" id="1564516"/>
    <lineage>
        <taxon>Bacteria</taxon>
        <taxon>Pseudomonadati</taxon>
        <taxon>Bacteroidota</taxon>
        <taxon>Saprospiria</taxon>
        <taxon>Saprospirales</taxon>
        <taxon>Haliscomenobacteraceae</taxon>
        <taxon>Phaeodactylibacter</taxon>
    </lineage>
</organism>
<reference evidence="3 4" key="1">
    <citation type="submission" date="2019-08" db="EMBL/GenBank/DDBJ databases">
        <title>Genome of Phaeodactylibacter luteus.</title>
        <authorList>
            <person name="Bowman J.P."/>
        </authorList>
    </citation>
    <scope>NUCLEOTIDE SEQUENCE [LARGE SCALE GENOMIC DNA]</scope>
    <source>
        <strain evidence="3 4">KCTC 42180</strain>
    </source>
</reference>
<evidence type="ECO:0008006" key="5">
    <source>
        <dbReference type="Google" id="ProtNLM"/>
    </source>
</evidence>
<dbReference type="InterPro" id="IPR011990">
    <property type="entry name" value="TPR-like_helical_dom_sf"/>
</dbReference>
<proteinExistence type="predicted"/>
<dbReference type="SUPFAM" id="SSF48452">
    <property type="entry name" value="TPR-like"/>
    <property type="match status" value="1"/>
</dbReference>
<protein>
    <recommendedName>
        <fullName evidence="5">Tetratricopeptide repeat protein</fullName>
    </recommendedName>
</protein>
<dbReference type="EMBL" id="VOOR01000006">
    <property type="protein sequence ID" value="TXB67600.1"/>
    <property type="molecule type" value="Genomic_DNA"/>
</dbReference>
<accession>A0A5C6S144</accession>
<comment type="caution">
    <text evidence="3">The sequence shown here is derived from an EMBL/GenBank/DDBJ whole genome shotgun (WGS) entry which is preliminary data.</text>
</comment>
<feature type="region of interest" description="Disordered" evidence="1">
    <location>
        <begin position="29"/>
        <end position="53"/>
    </location>
</feature>
<dbReference type="RefSeq" id="WP_147166181.1">
    <property type="nucleotide sequence ID" value="NZ_VOOR01000006.1"/>
</dbReference>